<dbReference type="GO" id="GO:0042597">
    <property type="term" value="C:periplasmic space"/>
    <property type="evidence" value="ECO:0007669"/>
    <property type="project" value="UniProtKB-ARBA"/>
</dbReference>
<dbReference type="PIRSF" id="PIRSF002741">
    <property type="entry name" value="MppA"/>
    <property type="match status" value="1"/>
</dbReference>
<dbReference type="AlphaFoldDB" id="A0A644V3P7"/>
<dbReference type="Gene3D" id="3.40.190.10">
    <property type="entry name" value="Periplasmic binding protein-like II"/>
    <property type="match status" value="1"/>
</dbReference>
<feature type="domain" description="Solute-binding protein family 5" evidence="2">
    <location>
        <begin position="76"/>
        <end position="441"/>
    </location>
</feature>
<evidence type="ECO:0000256" key="1">
    <source>
        <dbReference type="ARBA" id="ARBA00022729"/>
    </source>
</evidence>
<evidence type="ECO:0000259" key="2">
    <source>
        <dbReference type="Pfam" id="PF00496"/>
    </source>
</evidence>
<dbReference type="GO" id="GO:0015833">
    <property type="term" value="P:peptide transport"/>
    <property type="evidence" value="ECO:0007669"/>
    <property type="project" value="TreeGrafter"/>
</dbReference>
<accession>A0A644V3P7</accession>
<dbReference type="InterPro" id="IPR030678">
    <property type="entry name" value="Peptide/Ni-bd"/>
</dbReference>
<dbReference type="PANTHER" id="PTHR30290">
    <property type="entry name" value="PERIPLASMIC BINDING COMPONENT OF ABC TRANSPORTER"/>
    <property type="match status" value="1"/>
</dbReference>
<evidence type="ECO:0000313" key="3">
    <source>
        <dbReference type="EMBL" id="MPL85665.1"/>
    </source>
</evidence>
<name>A0A644V3P7_9ZZZZ</name>
<dbReference type="EMBL" id="VSSQ01000209">
    <property type="protein sequence ID" value="MPL85665.1"/>
    <property type="molecule type" value="Genomic_DNA"/>
</dbReference>
<gene>
    <name evidence="3" type="primary">appA_12</name>
    <name evidence="3" type="ORF">SDC9_31637</name>
</gene>
<dbReference type="SUPFAM" id="SSF53850">
    <property type="entry name" value="Periplasmic binding protein-like II"/>
    <property type="match status" value="1"/>
</dbReference>
<reference evidence="3" key="1">
    <citation type="submission" date="2019-08" db="EMBL/GenBank/DDBJ databases">
        <authorList>
            <person name="Kucharzyk K."/>
            <person name="Murdoch R.W."/>
            <person name="Higgins S."/>
            <person name="Loffler F."/>
        </authorList>
    </citation>
    <scope>NUCLEOTIDE SEQUENCE</scope>
</reference>
<dbReference type="InterPro" id="IPR000914">
    <property type="entry name" value="SBP_5_dom"/>
</dbReference>
<dbReference type="CDD" id="cd08513">
    <property type="entry name" value="PBP2_thermophilic_Hb8_like"/>
    <property type="match status" value="1"/>
</dbReference>
<organism evidence="3">
    <name type="scientific">bioreactor metagenome</name>
    <dbReference type="NCBI Taxonomy" id="1076179"/>
    <lineage>
        <taxon>unclassified sequences</taxon>
        <taxon>metagenomes</taxon>
        <taxon>ecological metagenomes</taxon>
    </lineage>
</organism>
<sequence>MKQRTRRLRMLVLPVAALVILVGSAAAQSAKPRVVTIAMTNAWDTMMPVNTNSNYGLLVYDQIYDRLVVTKADGSFAPRLAKSWSVNAASTAITFTLNEKATWHDGKPVTAHDVVFTAQLYSNPAVKALARYRLNYFAGTDDAGAELSPGSIAVKAEGDYKVTFTFKKPIFADTVIDQWATAFFVIPKHIFQGKTPAEINAPTLWAKPVGSGPFRYEREITGERMELVANKDYFLGAPDFDRLVIRIMPSASLLSGLISGEVDIIAGGAMGSISLDDWPTAQKQANLVTESIPTLNYQTLIINTQQPYMTQRVRQAFNMAINRRVLVDALLRGQGVALMTPISPASPYFNQKLKDIPYDPVKAAQILKEEKFPFDKELVFYVPSGNITRERTAVLIEQDFEKLGVKVRIQTVDFPTLMNNMRSGTHDFGIIGSGGTLDPAESREMVSPTSTVNFSRLTSTVLTDIIDEGAAKLTFATRKPFFDKYQEKVAELSHMPYLYTTNALMAYSKRLSNVSAVDFSRLNWRAWEWKVGN</sequence>
<keyword evidence="1" id="KW-0732">Signal</keyword>
<dbReference type="PANTHER" id="PTHR30290:SF38">
    <property type="entry name" value="D,D-DIPEPTIDE-BINDING PERIPLASMIC PROTEIN DDPA-RELATED"/>
    <property type="match status" value="1"/>
</dbReference>
<dbReference type="InterPro" id="IPR039424">
    <property type="entry name" value="SBP_5"/>
</dbReference>
<dbReference type="Gene3D" id="3.10.105.10">
    <property type="entry name" value="Dipeptide-binding Protein, Domain 3"/>
    <property type="match status" value="1"/>
</dbReference>
<proteinExistence type="predicted"/>
<comment type="caution">
    <text evidence="3">The sequence shown here is derived from an EMBL/GenBank/DDBJ whole genome shotgun (WGS) entry which is preliminary data.</text>
</comment>
<protein>
    <submittedName>
        <fullName evidence="3">Oligopeptide-binding protein AppA</fullName>
    </submittedName>
</protein>
<dbReference type="Pfam" id="PF00496">
    <property type="entry name" value="SBP_bac_5"/>
    <property type="match status" value="1"/>
</dbReference>
<dbReference type="Gene3D" id="3.90.76.10">
    <property type="entry name" value="Dipeptide-binding Protein, Domain 1"/>
    <property type="match status" value="1"/>
</dbReference>
<dbReference type="GO" id="GO:1904680">
    <property type="term" value="F:peptide transmembrane transporter activity"/>
    <property type="evidence" value="ECO:0007669"/>
    <property type="project" value="TreeGrafter"/>
</dbReference>
<dbReference type="GO" id="GO:0043190">
    <property type="term" value="C:ATP-binding cassette (ABC) transporter complex"/>
    <property type="evidence" value="ECO:0007669"/>
    <property type="project" value="InterPro"/>
</dbReference>